<reference evidence="2 3" key="1">
    <citation type="submission" date="2024-05" db="EMBL/GenBank/DDBJ databases">
        <authorList>
            <person name="Wallberg A."/>
        </authorList>
    </citation>
    <scope>NUCLEOTIDE SEQUENCE [LARGE SCALE GENOMIC DNA]</scope>
</reference>
<accession>A0AAV2R3K8</accession>
<feature type="chain" id="PRO_5043774613" description="Protein sleepless" evidence="1">
    <location>
        <begin position="21"/>
        <end position="116"/>
    </location>
</feature>
<keyword evidence="1" id="KW-0732">Signal</keyword>
<dbReference type="EMBL" id="CAXKWB010014596">
    <property type="protein sequence ID" value="CAL4111135.1"/>
    <property type="molecule type" value="Genomic_DNA"/>
</dbReference>
<feature type="signal peptide" evidence="1">
    <location>
        <begin position="1"/>
        <end position="20"/>
    </location>
</feature>
<evidence type="ECO:0000313" key="2">
    <source>
        <dbReference type="EMBL" id="CAL4111135.1"/>
    </source>
</evidence>
<keyword evidence="3" id="KW-1185">Reference proteome</keyword>
<evidence type="ECO:0000256" key="1">
    <source>
        <dbReference type="SAM" id="SignalP"/>
    </source>
</evidence>
<name>A0AAV2R3K8_MEGNR</name>
<proteinExistence type="predicted"/>
<evidence type="ECO:0008006" key="4">
    <source>
        <dbReference type="Google" id="ProtNLM"/>
    </source>
</evidence>
<dbReference type="AlphaFoldDB" id="A0AAV2R3K8"/>
<sequence>MKLLMILLLIAGCTIYQGSAIRCYYCSNFAPDDPYPPYDPDCGAADYQNMDFMLEDPLTDACYTKISSDNGQVQRGLEPSHVNDGECDTFGAITRCYCVRNNCNTNTCQDCDREIK</sequence>
<protein>
    <recommendedName>
        <fullName evidence="4">Protein sleepless</fullName>
    </recommendedName>
</protein>
<organism evidence="2 3">
    <name type="scientific">Meganyctiphanes norvegica</name>
    <name type="common">Northern krill</name>
    <name type="synonym">Thysanopoda norvegica</name>
    <dbReference type="NCBI Taxonomy" id="48144"/>
    <lineage>
        <taxon>Eukaryota</taxon>
        <taxon>Metazoa</taxon>
        <taxon>Ecdysozoa</taxon>
        <taxon>Arthropoda</taxon>
        <taxon>Crustacea</taxon>
        <taxon>Multicrustacea</taxon>
        <taxon>Malacostraca</taxon>
        <taxon>Eumalacostraca</taxon>
        <taxon>Eucarida</taxon>
        <taxon>Euphausiacea</taxon>
        <taxon>Euphausiidae</taxon>
        <taxon>Meganyctiphanes</taxon>
    </lineage>
</organism>
<comment type="caution">
    <text evidence="2">The sequence shown here is derived from an EMBL/GenBank/DDBJ whole genome shotgun (WGS) entry which is preliminary data.</text>
</comment>
<gene>
    <name evidence="2" type="ORF">MNOR_LOCUS19561</name>
</gene>
<evidence type="ECO:0000313" key="3">
    <source>
        <dbReference type="Proteomes" id="UP001497623"/>
    </source>
</evidence>
<dbReference type="Proteomes" id="UP001497623">
    <property type="component" value="Unassembled WGS sequence"/>
</dbReference>